<evidence type="ECO:0000313" key="3">
    <source>
        <dbReference type="Proteomes" id="UP000069771"/>
    </source>
</evidence>
<dbReference type="Proteomes" id="UP000069771">
    <property type="component" value="Chromosome"/>
</dbReference>
<name>A0A140DY46_9FIRM</name>
<evidence type="ECO:0000313" key="2">
    <source>
        <dbReference type="EMBL" id="AMK55573.1"/>
    </source>
</evidence>
<dbReference type="KEGG" id="fro:AALO17_24390"/>
<dbReference type="AlphaFoldDB" id="A0A140DY46"/>
<reference evidence="2 3" key="1">
    <citation type="journal article" date="2016" name="Gut Pathog.">
        <title>Whole genome sequencing of "Faecalibaculum rodentium" ALO17, isolated from C57BL/6J laboratory mouse feces.</title>
        <authorList>
            <person name="Lim S."/>
            <person name="Chang D.H."/>
            <person name="Ahn S."/>
            <person name="Kim B.C."/>
        </authorList>
    </citation>
    <scope>NUCLEOTIDE SEQUENCE [LARGE SCALE GENOMIC DNA]</scope>
    <source>
        <strain evidence="2 3">Alo17</strain>
    </source>
</reference>
<feature type="coiled-coil region" evidence="1">
    <location>
        <begin position="66"/>
        <end position="114"/>
    </location>
</feature>
<gene>
    <name evidence="2" type="ORF">AALO17_24390</name>
</gene>
<organism evidence="2 3">
    <name type="scientific">Faecalibaculum rodentium</name>
    <dbReference type="NCBI Taxonomy" id="1702221"/>
    <lineage>
        <taxon>Bacteria</taxon>
        <taxon>Bacillati</taxon>
        <taxon>Bacillota</taxon>
        <taxon>Erysipelotrichia</taxon>
        <taxon>Erysipelotrichales</taxon>
        <taxon>Erysipelotrichaceae</taxon>
        <taxon>Faecalibaculum</taxon>
    </lineage>
</organism>
<dbReference type="STRING" id="1702221.AALO17_24390"/>
<dbReference type="EMBL" id="CP011391">
    <property type="protein sequence ID" value="AMK55573.1"/>
    <property type="molecule type" value="Genomic_DNA"/>
</dbReference>
<protein>
    <submittedName>
        <fullName evidence="2">Uncharacterized protein</fullName>
    </submittedName>
</protein>
<accession>A0A140DY46</accession>
<evidence type="ECO:0000256" key="1">
    <source>
        <dbReference type="SAM" id="Coils"/>
    </source>
</evidence>
<keyword evidence="1" id="KW-0175">Coiled coil</keyword>
<sequence>MVDSRIVFLNEQWENSRDKTVLALGRLFDSDRKKAIRFMETEGVKMTRMIETATQDYYDTHFYTLGKKERRQVKEYQTQLADQKRQLADQKRQLAAKDQYIKILEEQLEKAKKQ</sequence>
<proteinExistence type="predicted"/>
<keyword evidence="3" id="KW-1185">Reference proteome</keyword>